<evidence type="ECO:0000313" key="2">
    <source>
        <dbReference type="EMBL" id="OEU92325.1"/>
    </source>
</evidence>
<protein>
    <recommendedName>
        <fullName evidence="1">ESAT-6-like protein</fullName>
    </recommendedName>
</protein>
<proteinExistence type="inferred from homology"/>
<dbReference type="EMBL" id="LJGU01000157">
    <property type="protein sequence ID" value="OEU92325.1"/>
    <property type="molecule type" value="Genomic_DNA"/>
</dbReference>
<dbReference type="OrthoDB" id="3192437at2"/>
<name>A0A1E7JTU1_9ACTN</name>
<sequence>MTIQITYGTVTAAAEDIRSSGTQIASELQNLDARVQKVVNTWDGAAKAAYYARHQQWSNDIEGLTQTLSAIATALYDATDGYKGTDKKAADQFQI</sequence>
<comment type="caution">
    <text evidence="2">The sequence shown here is derived from an EMBL/GenBank/DDBJ whole genome shotgun (WGS) entry which is preliminary data.</text>
</comment>
<gene>
    <name evidence="2" type="ORF">AN216_24715</name>
</gene>
<dbReference type="AlphaFoldDB" id="A0A1E7JTU1"/>
<dbReference type="STRING" id="1075402.AN216_24715"/>
<dbReference type="RefSeq" id="WP_070198932.1">
    <property type="nucleotide sequence ID" value="NZ_LJGU01000157.1"/>
</dbReference>
<dbReference type="NCBIfam" id="TIGR03930">
    <property type="entry name" value="WXG100_ESAT6"/>
    <property type="match status" value="1"/>
</dbReference>
<evidence type="ECO:0000256" key="1">
    <source>
        <dbReference type="RuleBase" id="RU362001"/>
    </source>
</evidence>
<dbReference type="InterPro" id="IPR010310">
    <property type="entry name" value="T7SS_ESAT-6-like"/>
</dbReference>
<comment type="similarity">
    <text evidence="1">Belongs to the WXG100 family.</text>
</comment>
<evidence type="ECO:0000313" key="3">
    <source>
        <dbReference type="Proteomes" id="UP000176101"/>
    </source>
</evidence>
<accession>A0A1E7JTU1</accession>
<reference evidence="2 3" key="1">
    <citation type="journal article" date="2016" name="Front. Microbiol.">
        <title>Comparative Genomics Analysis of Streptomyces Species Reveals Their Adaptation to the Marine Environment and Their Diversity at the Genomic Level.</title>
        <authorList>
            <person name="Tian X."/>
            <person name="Zhang Z."/>
            <person name="Yang T."/>
            <person name="Chen M."/>
            <person name="Li J."/>
            <person name="Chen F."/>
            <person name="Yang J."/>
            <person name="Li W."/>
            <person name="Zhang B."/>
            <person name="Zhang Z."/>
            <person name="Wu J."/>
            <person name="Zhang C."/>
            <person name="Long L."/>
            <person name="Xiao J."/>
        </authorList>
    </citation>
    <scope>NUCLEOTIDE SEQUENCE [LARGE SCALE GENOMIC DNA]</scope>
    <source>
        <strain evidence="2 3">SCSIO 02100</strain>
    </source>
</reference>
<dbReference type="SUPFAM" id="SSF140453">
    <property type="entry name" value="EsxAB dimer-like"/>
    <property type="match status" value="1"/>
</dbReference>
<dbReference type="Gene3D" id="1.10.287.1060">
    <property type="entry name" value="ESAT-6-like"/>
    <property type="match status" value="1"/>
</dbReference>
<dbReference type="Proteomes" id="UP000176101">
    <property type="component" value="Unassembled WGS sequence"/>
</dbReference>
<organism evidence="2 3">
    <name type="scientific">Streptomyces oceani</name>
    <dbReference type="NCBI Taxonomy" id="1075402"/>
    <lineage>
        <taxon>Bacteria</taxon>
        <taxon>Bacillati</taxon>
        <taxon>Actinomycetota</taxon>
        <taxon>Actinomycetes</taxon>
        <taxon>Kitasatosporales</taxon>
        <taxon>Streptomycetaceae</taxon>
        <taxon>Streptomyces</taxon>
    </lineage>
</organism>
<dbReference type="Pfam" id="PF06013">
    <property type="entry name" value="WXG100"/>
    <property type="match status" value="1"/>
</dbReference>
<keyword evidence="3" id="KW-1185">Reference proteome</keyword>
<dbReference type="InterPro" id="IPR036689">
    <property type="entry name" value="ESAT-6-like_sf"/>
</dbReference>